<dbReference type="RefSeq" id="WP_248357317.1">
    <property type="nucleotide sequence ID" value="NZ_AP025591.1"/>
</dbReference>
<sequence length="817" mass="85298">MRASLAVAIAAAAVLASPASAAPFPARSGESGLVDVPDGEVVGVGGGLLGAELRLDHPSGDAATFGPLPLYAVAGVTDRVEVGLTMREWGQPGDPRPARVLFGSALKLQLLSATEGRPALAVDGTLDRIGSSEVLGGRLIASTRRAGRLRFAAFIGGESGRERGLTYGGAIALVHRSDVETVLEALNGPRGANLGAAIRWRALSTLGMSLGVNYLPRESGFQVSLGFGFGPPGRTSATTAEPAPSAAPAQPDTAATPAALAFRDDRPRFRLRLRTGELLGTEPRHLQAAPYAPPALASSTMPGRVAPARAPALSVEDVLESQLREAESQTDARERRLRATADALASRALDGVAEGRRLDERERSLGERTQQLDARERRISFRGAPTQQQRQLESQEAQLAAQERQLAAQERSLAPAVEAAQGKEQDASAREDAERQEVNRLTASATSTSNRAQQLELRKQAVAAKGRQLAGLEARLVATGERIDAVEKTLRVRGERLDASQRRLDARAERLDLLERRAAGPQAGPESAGPRPADLPKDARAQKDKAVFVMVVKSPTAVVKERSAQAGAAAPAPSAAAASAHPGVAVEKAVAAATVVMFPTPASQISELDLETVDSIAKLAAREKCELLIWARAKDPSLMAEAQRRAAQIRSRVLAAAALEEKQIVTRITTRPAGQGVDVVISALRDQPSVSPSPAADAPATPAPAPTAPTAPAPALVAGETGRRQIREAVVAAQPSIEACVAQVLEAQRLSRAEGVLRLTVSAQGKVTKVATGTGDLAGPELEACLSQAAAAWKFPASDAEYVVDVPITIIRGGGAR</sequence>
<feature type="compositionally biased region" description="Low complexity" evidence="1">
    <location>
        <begin position="288"/>
        <end position="297"/>
    </location>
</feature>
<evidence type="ECO:0000256" key="1">
    <source>
        <dbReference type="SAM" id="MobiDB-lite"/>
    </source>
</evidence>
<feature type="compositionally biased region" description="Low complexity" evidence="1">
    <location>
        <begin position="235"/>
        <end position="256"/>
    </location>
</feature>
<feature type="chain" id="PRO_5045276503" evidence="2">
    <location>
        <begin position="22"/>
        <end position="817"/>
    </location>
</feature>
<protein>
    <submittedName>
        <fullName evidence="3">Uncharacterized protein</fullName>
    </submittedName>
</protein>
<dbReference type="EMBL" id="AP025591">
    <property type="protein sequence ID" value="BDG06842.1"/>
    <property type="molecule type" value="Genomic_DNA"/>
</dbReference>
<gene>
    <name evidence="3" type="ORF">AMOR_58380</name>
</gene>
<evidence type="ECO:0000256" key="2">
    <source>
        <dbReference type="SAM" id="SignalP"/>
    </source>
</evidence>
<dbReference type="SUPFAM" id="SSF74653">
    <property type="entry name" value="TolA/TonB C-terminal domain"/>
    <property type="match status" value="1"/>
</dbReference>
<name>A0ABM7X4V3_9BACT</name>
<keyword evidence="4" id="KW-1185">Reference proteome</keyword>
<feature type="region of interest" description="Disordered" evidence="1">
    <location>
        <begin position="232"/>
        <end position="256"/>
    </location>
</feature>
<keyword evidence="2" id="KW-0732">Signal</keyword>
<organism evidence="3 4">
    <name type="scientific">Anaeromyxobacter oryzae</name>
    <dbReference type="NCBI Taxonomy" id="2918170"/>
    <lineage>
        <taxon>Bacteria</taxon>
        <taxon>Pseudomonadati</taxon>
        <taxon>Myxococcota</taxon>
        <taxon>Myxococcia</taxon>
        <taxon>Myxococcales</taxon>
        <taxon>Cystobacterineae</taxon>
        <taxon>Anaeromyxobacteraceae</taxon>
        <taxon>Anaeromyxobacter</taxon>
    </lineage>
</organism>
<feature type="region of interest" description="Disordered" evidence="1">
    <location>
        <begin position="284"/>
        <end position="303"/>
    </location>
</feature>
<feature type="compositionally biased region" description="Polar residues" evidence="1">
    <location>
        <begin position="439"/>
        <end position="452"/>
    </location>
</feature>
<feature type="signal peptide" evidence="2">
    <location>
        <begin position="1"/>
        <end position="21"/>
    </location>
</feature>
<feature type="compositionally biased region" description="Low complexity" evidence="1">
    <location>
        <begin position="688"/>
        <end position="700"/>
    </location>
</feature>
<evidence type="ECO:0000313" key="3">
    <source>
        <dbReference type="EMBL" id="BDG06842.1"/>
    </source>
</evidence>
<dbReference type="NCBIfam" id="NF033768">
    <property type="entry name" value="myxo_SS_tail"/>
    <property type="match status" value="1"/>
</dbReference>
<feature type="region of interest" description="Disordered" evidence="1">
    <location>
        <begin position="360"/>
        <end position="389"/>
    </location>
</feature>
<feature type="region of interest" description="Disordered" evidence="1">
    <location>
        <begin position="407"/>
        <end position="452"/>
    </location>
</feature>
<feature type="region of interest" description="Disordered" evidence="1">
    <location>
        <begin position="515"/>
        <end position="537"/>
    </location>
</feature>
<dbReference type="Proteomes" id="UP001162891">
    <property type="component" value="Chromosome"/>
</dbReference>
<evidence type="ECO:0000313" key="4">
    <source>
        <dbReference type="Proteomes" id="UP001162891"/>
    </source>
</evidence>
<feature type="region of interest" description="Disordered" evidence="1">
    <location>
        <begin position="688"/>
        <end position="714"/>
    </location>
</feature>
<feature type="compositionally biased region" description="Pro residues" evidence="1">
    <location>
        <begin position="701"/>
        <end position="712"/>
    </location>
</feature>
<feature type="compositionally biased region" description="Basic and acidic residues" evidence="1">
    <location>
        <begin position="421"/>
        <end position="438"/>
    </location>
</feature>
<accession>A0ABM7X4V3</accession>
<proteinExistence type="predicted"/>
<dbReference type="InterPro" id="IPR049806">
    <property type="entry name" value="MasK-like_C"/>
</dbReference>
<reference evidence="4" key="1">
    <citation type="journal article" date="2022" name="Int. J. Syst. Evol. Microbiol.">
        <title>Anaeromyxobacter oryzae sp. nov., Anaeromyxobacter diazotrophicus sp. nov. and Anaeromyxobacter paludicola sp. nov., isolated from paddy soils.</title>
        <authorList>
            <person name="Itoh H."/>
            <person name="Xu Z."/>
            <person name="Mise K."/>
            <person name="Masuda Y."/>
            <person name="Ushijima N."/>
            <person name="Hayakawa C."/>
            <person name="Shiratori Y."/>
            <person name="Senoo K."/>
        </authorList>
    </citation>
    <scope>NUCLEOTIDE SEQUENCE [LARGE SCALE GENOMIC DNA]</scope>
    <source>
        <strain evidence="4">Red232</strain>
    </source>
</reference>